<feature type="compositionally biased region" description="Basic and acidic residues" evidence="7">
    <location>
        <begin position="714"/>
        <end position="725"/>
    </location>
</feature>
<dbReference type="GO" id="GO:0000785">
    <property type="term" value="C:chromatin"/>
    <property type="evidence" value="ECO:0007669"/>
    <property type="project" value="TreeGrafter"/>
</dbReference>
<dbReference type="InterPro" id="IPR009003">
    <property type="entry name" value="Peptidase_S1_PA"/>
</dbReference>
<evidence type="ECO:0000313" key="9">
    <source>
        <dbReference type="Proteomes" id="UP000527355"/>
    </source>
</evidence>
<dbReference type="Pfam" id="PF13365">
    <property type="entry name" value="Trypsin_2"/>
    <property type="match status" value="1"/>
</dbReference>
<evidence type="ECO:0000256" key="6">
    <source>
        <dbReference type="RuleBase" id="RU004296"/>
    </source>
</evidence>
<feature type="region of interest" description="Disordered" evidence="7">
    <location>
        <begin position="714"/>
        <end position="740"/>
    </location>
</feature>
<keyword evidence="5 6" id="KW-0720">Serine protease</keyword>
<evidence type="ECO:0000256" key="1">
    <source>
        <dbReference type="ARBA" id="ARBA00008764"/>
    </source>
</evidence>
<organism evidence="8 9">
    <name type="scientific">Myotis myotis</name>
    <name type="common">Greater mouse-eared bat</name>
    <name type="synonym">Vespertilio myotis</name>
    <dbReference type="NCBI Taxonomy" id="51298"/>
    <lineage>
        <taxon>Eukaryota</taxon>
        <taxon>Metazoa</taxon>
        <taxon>Chordata</taxon>
        <taxon>Craniata</taxon>
        <taxon>Vertebrata</taxon>
        <taxon>Euteleostomi</taxon>
        <taxon>Mammalia</taxon>
        <taxon>Eutheria</taxon>
        <taxon>Laurasiatheria</taxon>
        <taxon>Chiroptera</taxon>
        <taxon>Yangochiroptera</taxon>
        <taxon>Vespertilionidae</taxon>
        <taxon>Myotis</taxon>
    </lineage>
</organism>
<keyword evidence="3" id="KW-0732">Signal</keyword>
<keyword evidence="4 6" id="KW-0378">Hydrolase</keyword>
<feature type="region of interest" description="Disordered" evidence="7">
    <location>
        <begin position="1"/>
        <end position="49"/>
    </location>
</feature>
<keyword evidence="9" id="KW-1185">Reference proteome</keyword>
<evidence type="ECO:0000256" key="5">
    <source>
        <dbReference type="ARBA" id="ARBA00022825"/>
    </source>
</evidence>
<proteinExistence type="inferred from homology"/>
<comment type="caution">
    <text evidence="8">The sequence shown here is derived from an EMBL/GenBank/DDBJ whole genome shotgun (WGS) entry which is preliminary data.</text>
</comment>
<dbReference type="PANTHER" id="PTHR14389">
    <property type="entry name" value="SI:CH1073-475A24.1"/>
    <property type="match status" value="1"/>
</dbReference>
<reference evidence="8 9" key="1">
    <citation type="journal article" date="2020" name="Nature">
        <title>Six reference-quality genomes reveal evolution of bat adaptations.</title>
        <authorList>
            <person name="Jebb D."/>
            <person name="Huang Z."/>
            <person name="Pippel M."/>
            <person name="Hughes G.M."/>
            <person name="Lavrichenko K."/>
            <person name="Devanna P."/>
            <person name="Winkler S."/>
            <person name="Jermiin L.S."/>
            <person name="Skirmuntt E.C."/>
            <person name="Katzourakis A."/>
            <person name="Burkitt-Gray L."/>
            <person name="Ray D.A."/>
            <person name="Sullivan K.A.M."/>
            <person name="Roscito J.G."/>
            <person name="Kirilenko B.M."/>
            <person name="Davalos L.M."/>
            <person name="Corthals A.P."/>
            <person name="Power M.L."/>
            <person name="Jones G."/>
            <person name="Ransome R.D."/>
            <person name="Dechmann D.K.N."/>
            <person name="Locatelli A.G."/>
            <person name="Puechmaille S.J."/>
            <person name="Fedrigo O."/>
            <person name="Jarvis E.D."/>
            <person name="Hiller M."/>
            <person name="Vernes S.C."/>
            <person name="Myers E.W."/>
            <person name="Teeling E.C."/>
        </authorList>
    </citation>
    <scope>NUCLEOTIDE SEQUENCE [LARGE SCALE GENOMIC DNA]</scope>
    <source>
        <strain evidence="8">MMyoMyo1</strain>
        <tissue evidence="8">Flight muscle</tissue>
    </source>
</reference>
<dbReference type="PRINTS" id="PR00839">
    <property type="entry name" value="V8PROTEASE"/>
</dbReference>
<dbReference type="GO" id="GO:0006508">
    <property type="term" value="P:proteolysis"/>
    <property type="evidence" value="ECO:0007669"/>
    <property type="project" value="UniProtKB-KW"/>
</dbReference>
<evidence type="ECO:0000256" key="7">
    <source>
        <dbReference type="SAM" id="MobiDB-lite"/>
    </source>
</evidence>
<feature type="compositionally biased region" description="Polar residues" evidence="7">
    <location>
        <begin position="298"/>
        <end position="314"/>
    </location>
</feature>
<dbReference type="VEuPathDB" id="HostDB:GeneID_118664986"/>
<gene>
    <name evidence="8" type="ORF">mMyoMyo1_004772</name>
</gene>
<dbReference type="Proteomes" id="UP000527355">
    <property type="component" value="Unassembled WGS sequence"/>
</dbReference>
<dbReference type="AlphaFoldDB" id="A0A7J7VHP6"/>
<evidence type="ECO:0000313" key="8">
    <source>
        <dbReference type="EMBL" id="KAF6324476.1"/>
    </source>
</evidence>
<dbReference type="Gene3D" id="2.40.10.10">
    <property type="entry name" value="Trypsin-like serine proteases"/>
    <property type="match status" value="1"/>
</dbReference>
<dbReference type="EMBL" id="JABWUV010000010">
    <property type="protein sequence ID" value="KAF6324476.1"/>
    <property type="molecule type" value="Genomic_DNA"/>
</dbReference>
<keyword evidence="2 6" id="KW-0645">Protease</keyword>
<comment type="similarity">
    <text evidence="1 6">Belongs to the peptidase S1B family.</text>
</comment>
<dbReference type="InterPro" id="IPR043504">
    <property type="entry name" value="Peptidase_S1_PA_chymotrypsin"/>
</dbReference>
<feature type="region of interest" description="Disordered" evidence="7">
    <location>
        <begin position="280"/>
        <end position="314"/>
    </location>
</feature>
<sequence length="740" mass="84922">MNPVKREENTSLSATEYDQSTRPEVSEDTGTEQTCAGTPDDHSPSDNRGCSSTIALKCEVSGHETSLKTQNPNGRVSERRNFTFSWAERSGKLDHSENAASGELNESIYSALTANENFRERMEKHLNKNINAYGEKTIRGCVNLGMPLKCLPTGSHLKIFFSKRKGNKKENDTSSTGENDQLLRPYENPNDVECILFHVLAIGKETKTIVKSRAFHEKASTLCVYALKGETIQEALCKDGRFRPDLDQLKWKLIENHKKVYEKQSKVEDVSGKTLEMEIPKKPSGKKRTHKEIEQKNESATGEISPQNQMPSQVQVLKPETDGETEDVEYSRKKVFPPRSLGHDIENKRRRTISEIKDHYRKNHKRKYSKQISLIWQRPRLGMQSVIKWDIQEETTDPWLKNCKMLTTVIIQQYPNFSKYALHMKKFFQKEQRRNKLSPSQQFNIYEKHFAKATKNSSTVANYELRTQRSESVGYIRWNNNRNKGNATCFVFNNGYIFTSLHVVHMMVGEGTEPSLWPDIIGKCAKVTFTYKTFHPPSEEWFFIEPWFEVSDKGLDYAILKLRANGNGLPPGLFGDKFPLCHLVVLYLIGHPEGQVKEIDECTVITLVDRVGRYSDLVQNSEPHAFSMFTPRSFPPVAWRGDALSYDTCFSSGSSGSPVFNASHQVVAIHSFGQFYKREGKEYAFIEYGYSMESVLCDIKQKNEAFHKLLTQEKNENLDQEKNNKQESSLQHHQMEPMDH</sequence>
<evidence type="ECO:0000256" key="2">
    <source>
        <dbReference type="ARBA" id="ARBA00022670"/>
    </source>
</evidence>
<dbReference type="InterPro" id="IPR008256">
    <property type="entry name" value="Peptidase_S1B"/>
</dbReference>
<evidence type="ECO:0000256" key="3">
    <source>
        <dbReference type="ARBA" id="ARBA00022729"/>
    </source>
</evidence>
<evidence type="ECO:0000256" key="4">
    <source>
        <dbReference type="ARBA" id="ARBA00022801"/>
    </source>
</evidence>
<protein>
    <recommendedName>
        <fullName evidence="6">Serine protease</fullName>
        <ecNumber evidence="6">3.4.21.-</ecNumber>
    </recommendedName>
</protein>
<dbReference type="OrthoDB" id="10025068at2759"/>
<dbReference type="GO" id="GO:0006260">
    <property type="term" value="P:DNA replication"/>
    <property type="evidence" value="ECO:0007669"/>
    <property type="project" value="TreeGrafter"/>
</dbReference>
<dbReference type="EC" id="3.4.21.-" evidence="6"/>
<name>A0A7J7VHP6_MYOMY</name>
<dbReference type="SUPFAM" id="SSF50494">
    <property type="entry name" value="Trypsin-like serine proteases"/>
    <property type="match status" value="1"/>
</dbReference>
<dbReference type="GO" id="GO:0005634">
    <property type="term" value="C:nucleus"/>
    <property type="evidence" value="ECO:0007669"/>
    <property type="project" value="TreeGrafter"/>
</dbReference>
<accession>A0A7J7VHP6</accession>
<dbReference type="GO" id="GO:0008236">
    <property type="term" value="F:serine-type peptidase activity"/>
    <property type="evidence" value="ECO:0007669"/>
    <property type="project" value="UniProtKB-KW"/>
</dbReference>
<dbReference type="PANTHER" id="PTHR14389:SF4">
    <property type="entry name" value="SERINE PROTEASE FAM111B"/>
    <property type="match status" value="1"/>
</dbReference>